<evidence type="ECO:0000313" key="2">
    <source>
        <dbReference type="Proteomes" id="UP001238088"/>
    </source>
</evidence>
<organism evidence="1 2">
    <name type="scientific">Cytobacillus purgationiresistens</name>
    <dbReference type="NCBI Taxonomy" id="863449"/>
    <lineage>
        <taxon>Bacteria</taxon>
        <taxon>Bacillati</taxon>
        <taxon>Bacillota</taxon>
        <taxon>Bacilli</taxon>
        <taxon>Bacillales</taxon>
        <taxon>Bacillaceae</taxon>
        <taxon>Cytobacillus</taxon>
    </lineage>
</organism>
<name>A0ABU0AK23_9BACI</name>
<evidence type="ECO:0000313" key="1">
    <source>
        <dbReference type="EMBL" id="MDQ0271613.1"/>
    </source>
</evidence>
<protein>
    <submittedName>
        <fullName evidence="1">Uncharacterized protein</fullName>
    </submittedName>
</protein>
<dbReference type="RefSeq" id="WP_307476889.1">
    <property type="nucleotide sequence ID" value="NZ_JAUSUB010000016.1"/>
</dbReference>
<proteinExistence type="predicted"/>
<accession>A0ABU0AK23</accession>
<sequence length="132" mass="15202">MNFDKSETWFGGYYELSIEFYPTGDNERINQALTALCSNSHLNGLWMEKTFHQKDMIVPPILIEDNSVQQFYVILTTAGGIKVPGMISIIRISGESDWLDLSIPLRVLELIYPVKYPLLVELNPWLKEIHDL</sequence>
<keyword evidence="2" id="KW-1185">Reference proteome</keyword>
<gene>
    <name evidence="1" type="ORF">J2S17_003501</name>
</gene>
<comment type="caution">
    <text evidence="1">The sequence shown here is derived from an EMBL/GenBank/DDBJ whole genome shotgun (WGS) entry which is preliminary data.</text>
</comment>
<reference evidence="1 2" key="1">
    <citation type="submission" date="2023-07" db="EMBL/GenBank/DDBJ databases">
        <title>Genomic Encyclopedia of Type Strains, Phase IV (KMG-IV): sequencing the most valuable type-strain genomes for metagenomic binning, comparative biology and taxonomic classification.</title>
        <authorList>
            <person name="Goeker M."/>
        </authorList>
    </citation>
    <scope>NUCLEOTIDE SEQUENCE [LARGE SCALE GENOMIC DNA]</scope>
    <source>
        <strain evidence="1 2">DSM 23494</strain>
    </source>
</reference>
<dbReference type="EMBL" id="JAUSUB010000016">
    <property type="protein sequence ID" value="MDQ0271613.1"/>
    <property type="molecule type" value="Genomic_DNA"/>
</dbReference>
<dbReference type="Proteomes" id="UP001238088">
    <property type="component" value="Unassembled WGS sequence"/>
</dbReference>